<dbReference type="Proteomes" id="UP000278149">
    <property type="component" value="Unassembled WGS sequence"/>
</dbReference>
<feature type="active site" description="Proton donor/acceptor" evidence="2">
    <location>
        <position position="148"/>
    </location>
</feature>
<protein>
    <submittedName>
        <fullName evidence="4">Dihydrodipicolinate synthase family protein</fullName>
    </submittedName>
</protein>
<feature type="active site" description="Schiff-base intermediate with substrate" evidence="2">
    <location>
        <position position="176"/>
    </location>
</feature>
<comment type="caution">
    <text evidence="4">The sequence shown here is derived from an EMBL/GenBank/DDBJ whole genome shotgun (WGS) entry which is preliminary data.</text>
</comment>
<dbReference type="InterPro" id="IPR002220">
    <property type="entry name" value="DapA-like"/>
</dbReference>
<dbReference type="SMART" id="SM01130">
    <property type="entry name" value="DHDPS"/>
    <property type="match status" value="1"/>
</dbReference>
<evidence type="ECO:0000313" key="5">
    <source>
        <dbReference type="Proteomes" id="UP000278149"/>
    </source>
</evidence>
<dbReference type="InterPro" id="IPR013785">
    <property type="entry name" value="Aldolase_TIM"/>
</dbReference>
<dbReference type="EMBL" id="RCOR01000042">
    <property type="protein sequence ID" value="RSN67701.1"/>
    <property type="molecule type" value="Genomic_DNA"/>
</dbReference>
<dbReference type="SUPFAM" id="SSF51569">
    <property type="entry name" value="Aldolase"/>
    <property type="match status" value="1"/>
</dbReference>
<dbReference type="PANTHER" id="PTHR12128">
    <property type="entry name" value="DIHYDRODIPICOLINATE SYNTHASE"/>
    <property type="match status" value="1"/>
</dbReference>
<organism evidence="4 5">
    <name type="scientific">Candidatus Korarchaeum cryptofilum</name>
    <dbReference type="NCBI Taxonomy" id="498846"/>
    <lineage>
        <taxon>Archaea</taxon>
        <taxon>Thermoproteota</taxon>
        <taxon>Candidatus Korarchaeia</taxon>
        <taxon>Candidatus Korarchaeales</taxon>
        <taxon>Candidatus Korarchaeaceae</taxon>
        <taxon>Candidatus Korarchaeum</taxon>
    </lineage>
</organism>
<evidence type="ECO:0000256" key="2">
    <source>
        <dbReference type="PIRSR" id="PIRSR001365-1"/>
    </source>
</evidence>
<sequence length="310" mass="34042">MKLNFLFFRGEVFFMRFHGIIPPHVTPFTQEGDLDLRSLDKLLDFWLEAKVHGLATCASNGEGPLLDDEERGEVLRAVIDKVGGQVPVIAGVSNPSTRALMRQIQMAERIGADAVLLTPPYYFKPSPKELLEHYTLILKSSNIPILLYNVTKFVGYDVPIDIVAKLSDFDNFAGIKESSGLIWRISELIRLIGGKKSVLAGTGDVLLDTLVLGGDGGIVAVSIFAPELTVELYNSFMAGDLKRASKIQLTLTMLNEVIVKKYNQLSATKEALRLRGLPGGFARMPSQPLSEGEREEIKNALKSAGLITKL</sequence>
<keyword evidence="1" id="KW-0456">Lyase</keyword>
<dbReference type="GO" id="GO:0008675">
    <property type="term" value="F:2-dehydro-3-deoxy-phosphogluconate aldolase activity"/>
    <property type="evidence" value="ECO:0007669"/>
    <property type="project" value="UniProtKB-ARBA"/>
</dbReference>
<dbReference type="CDD" id="cd00408">
    <property type="entry name" value="DHDPS-like"/>
    <property type="match status" value="1"/>
</dbReference>
<dbReference type="Pfam" id="PF00701">
    <property type="entry name" value="DHDPS"/>
    <property type="match status" value="1"/>
</dbReference>
<dbReference type="Gene3D" id="3.20.20.70">
    <property type="entry name" value="Aldolase class I"/>
    <property type="match status" value="1"/>
</dbReference>
<evidence type="ECO:0000256" key="3">
    <source>
        <dbReference type="PIRSR" id="PIRSR001365-2"/>
    </source>
</evidence>
<reference evidence="4 5" key="1">
    <citation type="submission" date="2018-10" db="EMBL/GenBank/DDBJ databases">
        <title>Co-occurring genomic capacity for anaerobic methane metabolism and dissimilatory sulfite reduction discovered in the Korarchaeota.</title>
        <authorList>
            <person name="Mckay L.J."/>
            <person name="Dlakic M."/>
            <person name="Fields M.W."/>
            <person name="Delmont T.O."/>
            <person name="Eren A.M."/>
            <person name="Jay Z.J."/>
            <person name="Klingelsmith K.B."/>
            <person name="Rusch D.B."/>
            <person name="Inskeep W.P."/>
        </authorList>
    </citation>
    <scope>NUCLEOTIDE SEQUENCE [LARGE SCALE GENOMIC DNA]</scope>
    <source>
        <strain evidence="4 5">WS</strain>
    </source>
</reference>
<feature type="binding site" evidence="3">
    <location>
        <position position="218"/>
    </location>
    <ligand>
        <name>pyruvate</name>
        <dbReference type="ChEBI" id="CHEBI:15361"/>
    </ligand>
</feature>
<dbReference type="PANTHER" id="PTHR12128:SF66">
    <property type="entry name" value="4-HYDROXY-2-OXOGLUTARATE ALDOLASE, MITOCHONDRIAL"/>
    <property type="match status" value="1"/>
</dbReference>
<proteinExistence type="predicted"/>
<name>A0A3R9PCZ7_9CREN</name>
<accession>A0A3R9PCZ7</accession>
<evidence type="ECO:0000313" key="4">
    <source>
        <dbReference type="EMBL" id="RSN67701.1"/>
    </source>
</evidence>
<dbReference type="AlphaFoldDB" id="A0A3R9PCZ7"/>
<gene>
    <name evidence="4" type="ORF">D9Q81_07865</name>
</gene>
<dbReference type="PRINTS" id="PR00146">
    <property type="entry name" value="DHPICSNTHASE"/>
</dbReference>
<dbReference type="GO" id="GO:0008840">
    <property type="term" value="F:4-hydroxy-tetrahydrodipicolinate synthase activity"/>
    <property type="evidence" value="ECO:0007669"/>
    <property type="project" value="TreeGrafter"/>
</dbReference>
<evidence type="ECO:0000256" key="1">
    <source>
        <dbReference type="ARBA" id="ARBA00023239"/>
    </source>
</evidence>
<dbReference type="PIRSF" id="PIRSF001365">
    <property type="entry name" value="DHDPS"/>
    <property type="match status" value="1"/>
</dbReference>